<evidence type="ECO:0000259" key="5">
    <source>
        <dbReference type="SMART" id="SM00752"/>
    </source>
</evidence>
<keyword evidence="4" id="KW-0472">Membrane</keyword>
<dbReference type="SMART" id="SM00752">
    <property type="entry name" value="HTTM"/>
    <property type="match status" value="1"/>
</dbReference>
<dbReference type="PANTHER" id="PTHR39535:SF2">
    <property type="entry name" value="HTTM DOMAIN-CONTAINING PROTEIN"/>
    <property type="match status" value="1"/>
</dbReference>
<organism evidence="6 7">
    <name type="scientific">Capsulimonas corticalis</name>
    <dbReference type="NCBI Taxonomy" id="2219043"/>
    <lineage>
        <taxon>Bacteria</taxon>
        <taxon>Bacillati</taxon>
        <taxon>Armatimonadota</taxon>
        <taxon>Armatimonadia</taxon>
        <taxon>Capsulimonadales</taxon>
        <taxon>Capsulimonadaceae</taxon>
        <taxon>Capsulimonas</taxon>
    </lineage>
</organism>
<name>A0A402CRT9_9BACT</name>
<dbReference type="Pfam" id="PF04134">
    <property type="entry name" value="DCC1-like"/>
    <property type="match status" value="1"/>
</dbReference>
<protein>
    <recommendedName>
        <fullName evidence="5">HTTM-like domain-containing protein</fullName>
    </recommendedName>
</protein>
<evidence type="ECO:0000256" key="1">
    <source>
        <dbReference type="ARBA" id="ARBA00004127"/>
    </source>
</evidence>
<gene>
    <name evidence="6" type="ORF">CCAX7_002110</name>
</gene>
<keyword evidence="2" id="KW-0812">Transmembrane</keyword>
<dbReference type="InterPro" id="IPR052964">
    <property type="entry name" value="Sporulation_signal_mat"/>
</dbReference>
<evidence type="ECO:0000313" key="7">
    <source>
        <dbReference type="Proteomes" id="UP000287394"/>
    </source>
</evidence>
<reference evidence="6 7" key="1">
    <citation type="journal article" date="2019" name="Int. J. Syst. Evol. Microbiol.">
        <title>Capsulimonas corticalis gen. nov., sp. nov., an aerobic capsulated bacterium, of a novel bacterial order, Capsulimonadales ord. nov., of the class Armatimonadia of the phylum Armatimonadetes.</title>
        <authorList>
            <person name="Li J."/>
            <person name="Kudo C."/>
            <person name="Tonouchi A."/>
        </authorList>
    </citation>
    <scope>NUCLEOTIDE SEQUENCE [LARGE SCALE GENOMIC DNA]</scope>
    <source>
        <strain evidence="6 7">AX-7</strain>
    </source>
</reference>
<dbReference type="EMBL" id="AP025739">
    <property type="protein sequence ID" value="BDI28160.1"/>
    <property type="molecule type" value="Genomic_DNA"/>
</dbReference>
<feature type="domain" description="HTTM-like" evidence="5">
    <location>
        <begin position="13"/>
        <end position="292"/>
    </location>
</feature>
<evidence type="ECO:0000256" key="2">
    <source>
        <dbReference type="ARBA" id="ARBA00022692"/>
    </source>
</evidence>
<dbReference type="PANTHER" id="PTHR39535">
    <property type="entry name" value="SPORULATION-DELAYING PROTEIN SDPB"/>
    <property type="match status" value="1"/>
</dbReference>
<comment type="subcellular location">
    <subcellularLocation>
        <location evidence="1">Endomembrane system</location>
        <topology evidence="1">Multi-pass membrane protein</topology>
    </subcellularLocation>
</comment>
<dbReference type="GO" id="GO:0015035">
    <property type="term" value="F:protein-disulfide reductase activity"/>
    <property type="evidence" value="ECO:0007669"/>
    <property type="project" value="InterPro"/>
</dbReference>
<dbReference type="GO" id="GO:0012505">
    <property type="term" value="C:endomembrane system"/>
    <property type="evidence" value="ECO:0007669"/>
    <property type="project" value="UniProtKB-SubCell"/>
</dbReference>
<sequence>MNAIRSDWRRFWFKPIHSGPQGLFRIVMGLLVLANAWILFPERVVWFSERGVLPTNFADNYQANYTPGPRVIHLLHHASDAWLTAFFVIFILAAICMTVGLWTRPSLFLVALGLNAIHNRNPIVNTTGGDCVMLVMTIYLMLAQADASCSLDRLWRVLKGREGRVAPRIVPWAQRLMQIQLSLVYACTAIAKLQGKSWQEGVAIYYPMHLPAFARFPTPHVISDNLIMINLMTYAALGIELALATFVWVPRLRLYVLGLGVLLHLGIEYSLNIPLFSFLMIASYIPFLTQEDLSNFQNWLVRTIRLTPLKLVYDGECDFCRSALLVVRFFDVFGLVTFLDSRDPAQLALAPEVSAEDAEHAAIAVGPKGRAYPGFYAFREIIRRTPAFWLLTVFLYIPGVPQLGQSAYQWVTKNRSRLPVAPRYKAKAQS</sequence>
<dbReference type="InterPro" id="IPR011020">
    <property type="entry name" value="HTTM-like"/>
</dbReference>
<dbReference type="InterPro" id="IPR053934">
    <property type="entry name" value="HTTM_dom"/>
</dbReference>
<dbReference type="KEGG" id="ccot:CCAX7_002110"/>
<dbReference type="Pfam" id="PF05090">
    <property type="entry name" value="HTTM"/>
    <property type="match status" value="1"/>
</dbReference>
<keyword evidence="7" id="KW-1185">Reference proteome</keyword>
<proteinExistence type="predicted"/>
<accession>A0A402CRT9</accession>
<dbReference type="RefSeq" id="WP_119320108.1">
    <property type="nucleotide sequence ID" value="NZ_AP025739.1"/>
</dbReference>
<dbReference type="InterPro" id="IPR007263">
    <property type="entry name" value="DCC1-like"/>
</dbReference>
<evidence type="ECO:0000313" key="6">
    <source>
        <dbReference type="EMBL" id="BDI28160.1"/>
    </source>
</evidence>
<keyword evidence="3" id="KW-1133">Transmembrane helix</keyword>
<evidence type="ECO:0000256" key="3">
    <source>
        <dbReference type="ARBA" id="ARBA00022989"/>
    </source>
</evidence>
<dbReference type="OrthoDB" id="128729at2"/>
<dbReference type="Proteomes" id="UP000287394">
    <property type="component" value="Chromosome"/>
</dbReference>
<evidence type="ECO:0000256" key="4">
    <source>
        <dbReference type="ARBA" id="ARBA00023136"/>
    </source>
</evidence>
<dbReference type="AlphaFoldDB" id="A0A402CRT9"/>